<dbReference type="EMBL" id="CAJNNW010025079">
    <property type="protein sequence ID" value="CAE8675504.1"/>
    <property type="molecule type" value="Genomic_DNA"/>
</dbReference>
<feature type="non-terminal residue" evidence="1">
    <location>
        <position position="133"/>
    </location>
</feature>
<dbReference type="Proteomes" id="UP000626109">
    <property type="component" value="Unassembled WGS sequence"/>
</dbReference>
<sequence>AAESLDFGPMERLMSLRPLLSLKLQGAQSAGAGAARDRARCWNEWKAAAMTAVHRLGHEERRCVRMYIQLCLRLVCSQGSSLQAEPKQAPAAARDRSDEQACFQSQRSVNWHLLGQTQRPGTTAVGRHVQAWG</sequence>
<dbReference type="AlphaFoldDB" id="A0A813JHT9"/>
<organism evidence="1 2">
    <name type="scientific">Polarella glacialis</name>
    <name type="common">Dinoflagellate</name>
    <dbReference type="NCBI Taxonomy" id="89957"/>
    <lineage>
        <taxon>Eukaryota</taxon>
        <taxon>Sar</taxon>
        <taxon>Alveolata</taxon>
        <taxon>Dinophyceae</taxon>
        <taxon>Suessiales</taxon>
        <taxon>Suessiaceae</taxon>
        <taxon>Polarella</taxon>
    </lineage>
</organism>
<name>A0A813JHT9_POLGL</name>
<proteinExistence type="predicted"/>
<protein>
    <submittedName>
        <fullName evidence="1">Uncharacterized protein</fullName>
    </submittedName>
</protein>
<reference evidence="1" key="1">
    <citation type="submission" date="2021-02" db="EMBL/GenBank/DDBJ databases">
        <authorList>
            <person name="Dougan E. K."/>
            <person name="Rhodes N."/>
            <person name="Thang M."/>
            <person name="Chan C."/>
        </authorList>
    </citation>
    <scope>NUCLEOTIDE SEQUENCE</scope>
</reference>
<comment type="caution">
    <text evidence="1">The sequence shown here is derived from an EMBL/GenBank/DDBJ whole genome shotgun (WGS) entry which is preliminary data.</text>
</comment>
<evidence type="ECO:0000313" key="1">
    <source>
        <dbReference type="EMBL" id="CAE8675504.1"/>
    </source>
</evidence>
<gene>
    <name evidence="1" type="ORF">PGLA2088_LOCUS19418</name>
</gene>
<evidence type="ECO:0000313" key="2">
    <source>
        <dbReference type="Proteomes" id="UP000626109"/>
    </source>
</evidence>
<accession>A0A813JHT9</accession>